<keyword evidence="3" id="KW-1185">Reference proteome</keyword>
<feature type="transmembrane region" description="Helical" evidence="1">
    <location>
        <begin position="6"/>
        <end position="28"/>
    </location>
</feature>
<gene>
    <name evidence="2" type="ORF">GCM10009765_40750</name>
</gene>
<dbReference type="EMBL" id="BAAANY010000014">
    <property type="protein sequence ID" value="GAA1687089.1"/>
    <property type="molecule type" value="Genomic_DNA"/>
</dbReference>
<dbReference type="Proteomes" id="UP001500618">
    <property type="component" value="Unassembled WGS sequence"/>
</dbReference>
<evidence type="ECO:0000313" key="3">
    <source>
        <dbReference type="Proteomes" id="UP001500618"/>
    </source>
</evidence>
<name>A0ABN2HFH0_9ACTN</name>
<evidence type="ECO:0000256" key="1">
    <source>
        <dbReference type="SAM" id="Phobius"/>
    </source>
</evidence>
<evidence type="ECO:0008006" key="4">
    <source>
        <dbReference type="Google" id="ProtNLM"/>
    </source>
</evidence>
<keyword evidence="1" id="KW-0812">Transmembrane</keyword>
<evidence type="ECO:0000313" key="2">
    <source>
        <dbReference type="EMBL" id="GAA1687089.1"/>
    </source>
</evidence>
<organism evidence="2 3">
    <name type="scientific">Fodinicola feengrottensis</name>
    <dbReference type="NCBI Taxonomy" id="435914"/>
    <lineage>
        <taxon>Bacteria</taxon>
        <taxon>Bacillati</taxon>
        <taxon>Actinomycetota</taxon>
        <taxon>Actinomycetes</taxon>
        <taxon>Mycobacteriales</taxon>
        <taxon>Fodinicola</taxon>
    </lineage>
</organism>
<proteinExistence type="predicted"/>
<reference evidence="2 3" key="1">
    <citation type="journal article" date="2019" name="Int. J. Syst. Evol. Microbiol.">
        <title>The Global Catalogue of Microorganisms (GCM) 10K type strain sequencing project: providing services to taxonomists for standard genome sequencing and annotation.</title>
        <authorList>
            <consortium name="The Broad Institute Genomics Platform"/>
            <consortium name="The Broad Institute Genome Sequencing Center for Infectious Disease"/>
            <person name="Wu L."/>
            <person name="Ma J."/>
        </authorList>
    </citation>
    <scope>NUCLEOTIDE SEQUENCE [LARGE SCALE GENOMIC DNA]</scope>
    <source>
        <strain evidence="2 3">JCM 14718</strain>
    </source>
</reference>
<keyword evidence="1" id="KW-1133">Transmembrane helix</keyword>
<sequence>MSTWDWVGLSVLAVAVLATCAIVIWLVFKMIRKYRTITQPGMPISAKITFFASIAYAIFPLDLLPDPIYLDDIAVMVGALAYIGHCAKKLADRPAELPVALPTRRS</sequence>
<dbReference type="RefSeq" id="WP_344311818.1">
    <property type="nucleotide sequence ID" value="NZ_BAAANY010000014.1"/>
</dbReference>
<accession>A0ABN2HFH0</accession>
<keyword evidence="1" id="KW-0472">Membrane</keyword>
<feature type="transmembrane region" description="Helical" evidence="1">
    <location>
        <begin position="40"/>
        <end position="61"/>
    </location>
</feature>
<comment type="caution">
    <text evidence="2">The sequence shown here is derived from an EMBL/GenBank/DDBJ whole genome shotgun (WGS) entry which is preliminary data.</text>
</comment>
<protein>
    <recommendedName>
        <fullName evidence="4">DUF1232 domain-containing protein</fullName>
    </recommendedName>
</protein>